<dbReference type="SUPFAM" id="SSF55469">
    <property type="entry name" value="FMN-dependent nitroreductase-like"/>
    <property type="match status" value="2"/>
</dbReference>
<dbReference type="EMBL" id="JADQTO010000001">
    <property type="protein sequence ID" value="MBG0560327.1"/>
    <property type="molecule type" value="Genomic_DNA"/>
</dbReference>
<comment type="caution">
    <text evidence="4">The sequence shown here is derived from an EMBL/GenBank/DDBJ whole genome shotgun (WGS) entry which is preliminary data.</text>
</comment>
<dbReference type="Gene3D" id="3.40.109.10">
    <property type="entry name" value="NADH Oxidase"/>
    <property type="match status" value="2"/>
</dbReference>
<organism evidence="4 5">
    <name type="scientific">Actinoplanes aureus</name>
    <dbReference type="NCBI Taxonomy" id="2792083"/>
    <lineage>
        <taxon>Bacteria</taxon>
        <taxon>Bacillati</taxon>
        <taxon>Actinomycetota</taxon>
        <taxon>Actinomycetes</taxon>
        <taxon>Micromonosporales</taxon>
        <taxon>Micromonosporaceae</taxon>
        <taxon>Actinoplanes</taxon>
    </lineage>
</organism>
<evidence type="ECO:0000256" key="1">
    <source>
        <dbReference type="ARBA" id="ARBA00022630"/>
    </source>
</evidence>
<evidence type="ECO:0000313" key="4">
    <source>
        <dbReference type="EMBL" id="MBG0560327.1"/>
    </source>
</evidence>
<keyword evidence="3" id="KW-0560">Oxidoreductase</keyword>
<reference evidence="4" key="1">
    <citation type="submission" date="2020-11" db="EMBL/GenBank/DDBJ databases">
        <title>Isolation and identification of active actinomycetes.</title>
        <authorList>
            <person name="Sun X."/>
        </authorList>
    </citation>
    <scope>NUCLEOTIDE SEQUENCE</scope>
    <source>
        <strain evidence="4">NEAU-A11</strain>
    </source>
</reference>
<evidence type="ECO:0000256" key="2">
    <source>
        <dbReference type="ARBA" id="ARBA00022643"/>
    </source>
</evidence>
<name>A0A931C2U3_9ACTN</name>
<dbReference type="Proteomes" id="UP000598146">
    <property type="component" value="Unassembled WGS sequence"/>
</dbReference>
<proteinExistence type="predicted"/>
<dbReference type="AlphaFoldDB" id="A0A931C2U3"/>
<dbReference type="GO" id="GO:0016491">
    <property type="term" value="F:oxidoreductase activity"/>
    <property type="evidence" value="ECO:0007669"/>
    <property type="project" value="UniProtKB-KW"/>
</dbReference>
<keyword evidence="2" id="KW-0288">FMN</keyword>
<dbReference type="NCBIfam" id="NF047509">
    <property type="entry name" value="Rv3131_FMN_oxido"/>
    <property type="match status" value="1"/>
</dbReference>
<dbReference type="InterPro" id="IPR050627">
    <property type="entry name" value="Nitroreductase/BluB"/>
</dbReference>
<evidence type="ECO:0000313" key="5">
    <source>
        <dbReference type="Proteomes" id="UP000598146"/>
    </source>
</evidence>
<dbReference type="InterPro" id="IPR000415">
    <property type="entry name" value="Nitroreductase-like"/>
</dbReference>
<evidence type="ECO:0000256" key="3">
    <source>
        <dbReference type="ARBA" id="ARBA00023002"/>
    </source>
</evidence>
<protein>
    <submittedName>
        <fullName evidence="4">Nitroreductase</fullName>
    </submittedName>
</protein>
<gene>
    <name evidence="4" type="ORF">I4J89_02450</name>
</gene>
<keyword evidence="5" id="KW-1185">Reference proteome</keyword>
<dbReference type="RefSeq" id="WP_196412118.1">
    <property type="nucleotide sequence ID" value="NZ_JADQTO010000001.1"/>
</dbReference>
<keyword evidence="1" id="KW-0285">Flavoprotein</keyword>
<accession>A0A931C2U3</accession>
<dbReference type="PANTHER" id="PTHR23026:SF90">
    <property type="entry name" value="IODOTYROSINE DEIODINASE 1"/>
    <property type="match status" value="1"/>
</dbReference>
<sequence length="343" mass="37414">MSEHTDEITRALVQAADAARYAPSIHNTQPWRWVVRAGRLELFGVVERQLREQDPSGRMLLLSCGTALHHAQVALSAEGWRHEVRRPAGEPLATVRPIEREAVHPEATRHFQMLQVRRTDRRTVTDDQIPEETLRHLIKATEEGGAWLHVLRRDQVIELAAAVDQSQQAQDTDERISQERAEWVGGDRPEGTGIPASALPEEVPLTTVAERDFQSRGTLPAGAGHDQAATYAVLYGTGDDAVDWLRGGEALSRLWLAATEQAVSLLPLSGPVEIPSTRQTLRGMLAGTGYPFLAVRLGTLDPAHSAPPKTPRLPAGQVIEVHSEAGRIAHGGAEDAETGEAKP</sequence>
<dbReference type="PANTHER" id="PTHR23026">
    <property type="entry name" value="NADPH NITROREDUCTASE"/>
    <property type="match status" value="1"/>
</dbReference>